<dbReference type="STRING" id="867903.ThesuDRAFT_01789"/>
<feature type="transmembrane region" description="Helical" evidence="2">
    <location>
        <begin position="64"/>
        <end position="85"/>
    </location>
</feature>
<protein>
    <submittedName>
        <fullName evidence="3">Uncharacterized protein</fullName>
    </submittedName>
</protein>
<sequence length="87" mass="10120">MTEVAATRDPGPPSESWLILQRLEDLSAQVKDLRQDMKDLRQDTRQELDKMSRSLEIYRRDNRVVLLAILGTWVTLFGTIVGLFFRV</sequence>
<dbReference type="RefSeq" id="WP_006904065.1">
    <property type="nucleotide sequence ID" value="NZ_JH976535.1"/>
</dbReference>
<dbReference type="AlphaFoldDB" id="K6PZQ0"/>
<accession>K6PZQ0</accession>
<evidence type="ECO:0000256" key="2">
    <source>
        <dbReference type="SAM" id="Phobius"/>
    </source>
</evidence>
<organism evidence="3 4">
    <name type="scientific">Thermaerobacter subterraneus DSM 13965</name>
    <dbReference type="NCBI Taxonomy" id="867903"/>
    <lineage>
        <taxon>Bacteria</taxon>
        <taxon>Bacillati</taxon>
        <taxon>Bacillota</taxon>
        <taxon>Clostridia</taxon>
        <taxon>Eubacteriales</taxon>
        <taxon>Clostridiales Family XVII. Incertae Sedis</taxon>
        <taxon>Thermaerobacter</taxon>
    </lineage>
</organism>
<reference evidence="3" key="2">
    <citation type="submission" date="2012-10" db="EMBL/GenBank/DDBJ databases">
        <title>Improved high-quality draft of Thermaerobacter subterraneus C21, DSM 13965.</title>
        <authorList>
            <consortium name="DOE Joint Genome Institute"/>
            <person name="Eisen J."/>
            <person name="Huntemann M."/>
            <person name="Wei C.-L."/>
            <person name="Han J."/>
            <person name="Detter J.C."/>
            <person name="Han C."/>
            <person name="Tapia R."/>
            <person name="Chen A."/>
            <person name="Kyrpides N."/>
            <person name="Mavromatis K."/>
            <person name="Markowitz V."/>
            <person name="Szeto E."/>
            <person name="Ivanova N."/>
            <person name="Mikhailova N."/>
            <person name="Ovchinnikova G."/>
            <person name="Pagani I."/>
            <person name="Pati A."/>
            <person name="Goodwin L."/>
            <person name="Nordberg H.P."/>
            <person name="Cantor M.N."/>
            <person name="Hua S.X."/>
            <person name="Woyke T."/>
            <person name="Eisen J."/>
            <person name="Klenk H.-P."/>
        </authorList>
    </citation>
    <scope>NUCLEOTIDE SEQUENCE [LARGE SCALE GENOMIC DNA]</scope>
    <source>
        <strain evidence="3">DSM 13965</strain>
    </source>
</reference>
<name>K6PZQ0_9FIRM</name>
<dbReference type="Proteomes" id="UP000005710">
    <property type="component" value="Unassembled WGS sequence"/>
</dbReference>
<keyword evidence="4" id="KW-1185">Reference proteome</keyword>
<evidence type="ECO:0000256" key="1">
    <source>
        <dbReference type="SAM" id="Coils"/>
    </source>
</evidence>
<comment type="caution">
    <text evidence="3">The sequence shown here is derived from an EMBL/GenBank/DDBJ whole genome shotgun (WGS) entry which is preliminary data.</text>
</comment>
<keyword evidence="2" id="KW-0472">Membrane</keyword>
<evidence type="ECO:0000313" key="3">
    <source>
        <dbReference type="EMBL" id="EKP94064.1"/>
    </source>
</evidence>
<keyword evidence="1" id="KW-0175">Coiled coil</keyword>
<dbReference type="HOGENOM" id="CLU_2482291_0_0_9"/>
<keyword evidence="2" id="KW-1133">Transmembrane helix</keyword>
<dbReference type="OrthoDB" id="9876406at2"/>
<dbReference type="EMBL" id="AENY02000003">
    <property type="protein sequence ID" value="EKP94064.1"/>
    <property type="molecule type" value="Genomic_DNA"/>
</dbReference>
<feature type="coiled-coil region" evidence="1">
    <location>
        <begin position="20"/>
        <end position="61"/>
    </location>
</feature>
<proteinExistence type="predicted"/>
<keyword evidence="2" id="KW-0812">Transmembrane</keyword>
<evidence type="ECO:0000313" key="4">
    <source>
        <dbReference type="Proteomes" id="UP000005710"/>
    </source>
</evidence>
<reference evidence="3" key="1">
    <citation type="submission" date="2010-10" db="EMBL/GenBank/DDBJ databases">
        <authorList>
            <consortium name="US DOE Joint Genome Institute (JGI-PGF)"/>
            <person name="Lucas S."/>
            <person name="Copeland A."/>
            <person name="Lapidus A."/>
            <person name="Bruce D."/>
            <person name="Goodwin L."/>
            <person name="Pitluck S."/>
            <person name="Kyrpides N."/>
            <person name="Mavromatis K."/>
            <person name="Detter J.C."/>
            <person name="Han C."/>
            <person name="Land M."/>
            <person name="Hauser L."/>
            <person name="Markowitz V."/>
            <person name="Cheng J.-F."/>
            <person name="Hugenholtz P."/>
            <person name="Woyke T."/>
            <person name="Wu D."/>
            <person name="Pukall R."/>
            <person name="Wahrenburg C."/>
            <person name="Brambilla E."/>
            <person name="Klenk H.-P."/>
            <person name="Eisen J.A."/>
        </authorList>
    </citation>
    <scope>NUCLEOTIDE SEQUENCE [LARGE SCALE GENOMIC DNA]</scope>
    <source>
        <strain evidence="3">DSM 13965</strain>
    </source>
</reference>
<gene>
    <name evidence="3" type="ORF">ThesuDRAFT_01789</name>
</gene>